<evidence type="ECO:0000313" key="1">
    <source>
        <dbReference type="EMBL" id="PWZ10779.1"/>
    </source>
</evidence>
<reference evidence="1 2" key="1">
    <citation type="journal article" date="2018" name="Nat. Genet.">
        <title>Extensive intraspecific gene order and gene structural variations between Mo17 and other maize genomes.</title>
        <authorList>
            <person name="Sun S."/>
            <person name="Zhou Y."/>
            <person name="Chen J."/>
            <person name="Shi J."/>
            <person name="Zhao H."/>
            <person name="Zhao H."/>
            <person name="Song W."/>
            <person name="Zhang M."/>
            <person name="Cui Y."/>
            <person name="Dong X."/>
            <person name="Liu H."/>
            <person name="Ma X."/>
            <person name="Jiao Y."/>
            <person name="Wang B."/>
            <person name="Wei X."/>
            <person name="Stein J.C."/>
            <person name="Glaubitz J.C."/>
            <person name="Lu F."/>
            <person name="Yu G."/>
            <person name="Liang C."/>
            <person name="Fengler K."/>
            <person name="Li B."/>
            <person name="Rafalski A."/>
            <person name="Schnable P.S."/>
            <person name="Ware D.H."/>
            <person name="Buckler E.S."/>
            <person name="Lai J."/>
        </authorList>
    </citation>
    <scope>NUCLEOTIDE SEQUENCE [LARGE SCALE GENOMIC DNA]</scope>
    <source>
        <strain evidence="2">cv. Missouri 17</strain>
        <tissue evidence="1">Seedling</tissue>
    </source>
</reference>
<name>A0A3L6DQS9_MAIZE</name>
<dbReference type="Proteomes" id="UP000251960">
    <property type="component" value="Chromosome 8"/>
</dbReference>
<proteinExistence type="predicted"/>
<dbReference type="EMBL" id="NCVQ01000009">
    <property type="protein sequence ID" value="PWZ10779.1"/>
    <property type="molecule type" value="Genomic_DNA"/>
</dbReference>
<feature type="non-terminal residue" evidence="1">
    <location>
        <position position="1"/>
    </location>
</feature>
<accession>A0A3L6DQS9</accession>
<evidence type="ECO:0000313" key="2">
    <source>
        <dbReference type="Proteomes" id="UP000251960"/>
    </source>
</evidence>
<organism evidence="1 2">
    <name type="scientific">Zea mays</name>
    <name type="common">Maize</name>
    <dbReference type="NCBI Taxonomy" id="4577"/>
    <lineage>
        <taxon>Eukaryota</taxon>
        <taxon>Viridiplantae</taxon>
        <taxon>Streptophyta</taxon>
        <taxon>Embryophyta</taxon>
        <taxon>Tracheophyta</taxon>
        <taxon>Spermatophyta</taxon>
        <taxon>Magnoliopsida</taxon>
        <taxon>Liliopsida</taxon>
        <taxon>Poales</taxon>
        <taxon>Poaceae</taxon>
        <taxon>PACMAD clade</taxon>
        <taxon>Panicoideae</taxon>
        <taxon>Andropogonodae</taxon>
        <taxon>Andropogoneae</taxon>
        <taxon>Tripsacinae</taxon>
        <taxon>Zea</taxon>
    </lineage>
</organism>
<protein>
    <submittedName>
        <fullName evidence="1">Uncharacterized protein</fullName>
    </submittedName>
</protein>
<gene>
    <name evidence="1" type="ORF">Zm00014a_040590</name>
</gene>
<comment type="caution">
    <text evidence="1">The sequence shown here is derived from an EMBL/GenBank/DDBJ whole genome shotgun (WGS) entry which is preliminary data.</text>
</comment>
<sequence>FDNSIFLKNFIFQ</sequence>